<dbReference type="PANTHER" id="PTHR47693:SF1">
    <property type="entry name" value="BZIP TRANSCRIPTION FACTOR RISBZ3"/>
    <property type="match status" value="1"/>
</dbReference>
<feature type="coiled-coil region" evidence="6">
    <location>
        <begin position="159"/>
        <end position="228"/>
    </location>
</feature>
<feature type="domain" description="BZIP" evidence="8">
    <location>
        <begin position="148"/>
        <end position="194"/>
    </location>
</feature>
<dbReference type="FunFam" id="1.20.5.170:FF:000020">
    <property type="entry name" value="BZIP transcription factor"/>
    <property type="match status" value="1"/>
</dbReference>
<dbReference type="GO" id="GO:0046983">
    <property type="term" value="F:protein dimerization activity"/>
    <property type="evidence" value="ECO:0007669"/>
    <property type="project" value="UniProtKB-ARBA"/>
</dbReference>
<dbReference type="SMART" id="SM00338">
    <property type="entry name" value="BRLZ"/>
    <property type="match status" value="1"/>
</dbReference>
<dbReference type="STRING" id="3983.A0A2C9W388"/>
<comment type="caution">
    <text evidence="9">The sequence shown here is derived from an EMBL/GenBank/DDBJ whole genome shotgun (WGS) entry which is preliminary data.</text>
</comment>
<gene>
    <name evidence="9" type="ORF">MANES_03G001600v8</name>
</gene>
<evidence type="ECO:0000256" key="7">
    <source>
        <dbReference type="SAM" id="MobiDB-lite"/>
    </source>
</evidence>
<organism evidence="9 10">
    <name type="scientific">Manihot esculenta</name>
    <name type="common">Cassava</name>
    <name type="synonym">Jatropha manihot</name>
    <dbReference type="NCBI Taxonomy" id="3983"/>
    <lineage>
        <taxon>Eukaryota</taxon>
        <taxon>Viridiplantae</taxon>
        <taxon>Streptophyta</taxon>
        <taxon>Embryophyta</taxon>
        <taxon>Tracheophyta</taxon>
        <taxon>Spermatophyta</taxon>
        <taxon>Magnoliopsida</taxon>
        <taxon>eudicotyledons</taxon>
        <taxon>Gunneridae</taxon>
        <taxon>Pentapetalae</taxon>
        <taxon>rosids</taxon>
        <taxon>fabids</taxon>
        <taxon>Malpighiales</taxon>
        <taxon>Euphorbiaceae</taxon>
        <taxon>Crotonoideae</taxon>
        <taxon>Manihoteae</taxon>
        <taxon>Manihot</taxon>
    </lineage>
</organism>
<evidence type="ECO:0000313" key="10">
    <source>
        <dbReference type="Proteomes" id="UP000091857"/>
    </source>
</evidence>
<dbReference type="SUPFAM" id="SSF57959">
    <property type="entry name" value="Leucine zipper domain"/>
    <property type="match status" value="1"/>
</dbReference>
<dbReference type="CDD" id="cd14702">
    <property type="entry name" value="bZIP_plant_GBF1"/>
    <property type="match status" value="1"/>
</dbReference>
<keyword evidence="5" id="KW-0539">Nucleus</keyword>
<reference evidence="10" key="1">
    <citation type="journal article" date="2016" name="Nat. Biotechnol.">
        <title>Sequencing wild and cultivated cassava and related species reveals extensive interspecific hybridization and genetic diversity.</title>
        <authorList>
            <person name="Bredeson J.V."/>
            <person name="Lyons J.B."/>
            <person name="Prochnik S.E."/>
            <person name="Wu G.A."/>
            <person name="Ha C.M."/>
            <person name="Edsinger-Gonzales E."/>
            <person name="Grimwood J."/>
            <person name="Schmutz J."/>
            <person name="Rabbi I.Y."/>
            <person name="Egesi C."/>
            <person name="Nauluvula P."/>
            <person name="Lebot V."/>
            <person name="Ndunguru J."/>
            <person name="Mkamilo G."/>
            <person name="Bart R.S."/>
            <person name="Setter T.L."/>
            <person name="Gleadow R.M."/>
            <person name="Kulakow P."/>
            <person name="Ferguson M.E."/>
            <person name="Rounsley S."/>
            <person name="Rokhsar D.S."/>
        </authorList>
    </citation>
    <scope>NUCLEOTIDE SEQUENCE [LARGE SCALE GENOMIC DNA]</scope>
    <source>
        <strain evidence="10">cv. AM560-2</strain>
    </source>
</reference>
<keyword evidence="4" id="KW-0804">Transcription</keyword>
<dbReference type="AlphaFoldDB" id="A0A2C9W388"/>
<comment type="subcellular location">
    <subcellularLocation>
        <location evidence="1">Nucleus</location>
    </subcellularLocation>
</comment>
<evidence type="ECO:0000313" key="9">
    <source>
        <dbReference type="EMBL" id="OAY53502.1"/>
    </source>
</evidence>
<evidence type="ECO:0000256" key="3">
    <source>
        <dbReference type="ARBA" id="ARBA00023125"/>
    </source>
</evidence>
<dbReference type="GO" id="GO:0005634">
    <property type="term" value="C:nucleus"/>
    <property type="evidence" value="ECO:0007669"/>
    <property type="project" value="UniProtKB-SubCell"/>
</dbReference>
<keyword evidence="2" id="KW-0805">Transcription regulation</keyword>
<evidence type="ECO:0000256" key="2">
    <source>
        <dbReference type="ARBA" id="ARBA00023015"/>
    </source>
</evidence>
<feature type="region of interest" description="Disordered" evidence="7">
    <location>
        <begin position="94"/>
        <end position="148"/>
    </location>
</feature>
<accession>A0A2C9W388</accession>
<dbReference type="PANTHER" id="PTHR47693">
    <property type="entry name" value="BZIP TRANSCRIPTION FACTOR RISBZ3-RELATED"/>
    <property type="match status" value="1"/>
</dbReference>
<dbReference type="GO" id="GO:0003700">
    <property type="term" value="F:DNA-binding transcription factor activity"/>
    <property type="evidence" value="ECO:0007669"/>
    <property type="project" value="InterPro"/>
</dbReference>
<sequence>MLGSRKEWSRGKQEAEMKGSESEVALQEAINKTQFYKPEEEMKGNRDNSLSAELEVEGLFGDDFSFCFKTLDMINGLSSCGLTESFEAWSHSQQKSSKQSSIDAQSSVCVSDYNKPKQTRVSSSGSSDDEEEVEIEAGPCEQSTNPTDLRRIRRMVSNRESARRSRKRKQAHLHDLESQVEELTGENASLYKQLLVATQQYRDADTNNRVLKSDVEALRAKVKLAEDMVTRGSLTCNMNEVVQNHLTSPQSLNNHNLRVSPTITINREDASSYVGGLTISGPGIDNLNNVNLRNSCVSELWP</sequence>
<feature type="region of interest" description="Disordered" evidence="7">
    <location>
        <begin position="1"/>
        <end position="24"/>
    </location>
</feature>
<dbReference type="InterPro" id="IPR004827">
    <property type="entry name" value="bZIP"/>
</dbReference>
<feature type="compositionally biased region" description="Low complexity" evidence="7">
    <location>
        <begin position="94"/>
        <end position="107"/>
    </location>
</feature>
<dbReference type="InterPro" id="IPR044168">
    <property type="entry name" value="RISBZ3/4/5"/>
</dbReference>
<evidence type="ECO:0000256" key="6">
    <source>
        <dbReference type="SAM" id="Coils"/>
    </source>
</evidence>
<evidence type="ECO:0000256" key="1">
    <source>
        <dbReference type="ARBA" id="ARBA00004123"/>
    </source>
</evidence>
<feature type="compositionally biased region" description="Basic and acidic residues" evidence="7">
    <location>
        <begin position="1"/>
        <end position="21"/>
    </location>
</feature>
<dbReference type="GO" id="GO:0003677">
    <property type="term" value="F:DNA binding"/>
    <property type="evidence" value="ECO:0007669"/>
    <property type="project" value="UniProtKB-KW"/>
</dbReference>
<dbReference type="PROSITE" id="PS50217">
    <property type="entry name" value="BZIP"/>
    <property type="match status" value="1"/>
</dbReference>
<dbReference type="Proteomes" id="UP000091857">
    <property type="component" value="Chromosome 3"/>
</dbReference>
<evidence type="ECO:0000256" key="4">
    <source>
        <dbReference type="ARBA" id="ARBA00023163"/>
    </source>
</evidence>
<dbReference type="OrthoDB" id="1299653at2759"/>
<dbReference type="SMR" id="A0A2C9W388"/>
<evidence type="ECO:0000256" key="5">
    <source>
        <dbReference type="ARBA" id="ARBA00023242"/>
    </source>
</evidence>
<evidence type="ECO:0000259" key="8">
    <source>
        <dbReference type="PROSITE" id="PS50217"/>
    </source>
</evidence>
<dbReference type="PROSITE" id="PS00036">
    <property type="entry name" value="BZIP_BASIC"/>
    <property type="match status" value="1"/>
</dbReference>
<keyword evidence="3" id="KW-0238">DNA-binding</keyword>
<protein>
    <recommendedName>
        <fullName evidence="8">BZIP domain-containing protein</fullName>
    </recommendedName>
</protein>
<proteinExistence type="predicted"/>
<dbReference type="Gene3D" id="1.20.5.170">
    <property type="match status" value="1"/>
</dbReference>
<dbReference type="Pfam" id="PF00170">
    <property type="entry name" value="bZIP_1"/>
    <property type="match status" value="1"/>
</dbReference>
<dbReference type="Gramene" id="Manes.03G001600.1.v8.1">
    <property type="protein sequence ID" value="Manes.03G001600.1.v8.1.CDS"/>
    <property type="gene ID" value="Manes.03G001600.v8.1"/>
</dbReference>
<keyword evidence="6" id="KW-0175">Coiled coil</keyword>
<keyword evidence="10" id="KW-1185">Reference proteome</keyword>
<dbReference type="EMBL" id="CM004389">
    <property type="protein sequence ID" value="OAY53502.1"/>
    <property type="molecule type" value="Genomic_DNA"/>
</dbReference>
<dbReference type="InterPro" id="IPR045314">
    <property type="entry name" value="bZIP_plant_GBF1"/>
</dbReference>
<dbReference type="InterPro" id="IPR046347">
    <property type="entry name" value="bZIP_sf"/>
</dbReference>
<name>A0A2C9W388_MANES</name>